<dbReference type="SMART" id="SM00181">
    <property type="entry name" value="EGF"/>
    <property type="match status" value="1"/>
</dbReference>
<dbReference type="InterPro" id="IPR049883">
    <property type="entry name" value="NOTCH1_EGF-like"/>
</dbReference>
<dbReference type="EMBL" id="JARQWQ010000034">
    <property type="protein sequence ID" value="KAK2561150.1"/>
    <property type="molecule type" value="Genomic_DNA"/>
</dbReference>
<dbReference type="PROSITE" id="PS50948">
    <property type="entry name" value="PAN"/>
    <property type="match status" value="1"/>
</dbReference>
<dbReference type="AlphaFoldDB" id="A0AAD9QH11"/>
<dbReference type="PROSITE" id="PS50026">
    <property type="entry name" value="EGF_3"/>
    <property type="match status" value="1"/>
</dbReference>
<evidence type="ECO:0000313" key="6">
    <source>
        <dbReference type="Proteomes" id="UP001249851"/>
    </source>
</evidence>
<reference evidence="5" key="2">
    <citation type="journal article" date="2023" name="Science">
        <title>Genomic signatures of disease resistance in endangered staghorn corals.</title>
        <authorList>
            <person name="Vollmer S.V."/>
            <person name="Selwyn J.D."/>
            <person name="Despard B.A."/>
            <person name="Roesel C.L."/>
        </authorList>
    </citation>
    <scope>NUCLEOTIDE SEQUENCE</scope>
    <source>
        <strain evidence="5">K2</strain>
    </source>
</reference>
<comment type="caution">
    <text evidence="5">The sequence shown here is derived from an EMBL/GenBank/DDBJ whole genome shotgun (WGS) entry which is preliminary data.</text>
</comment>
<dbReference type="InterPro" id="IPR003609">
    <property type="entry name" value="Pan_app"/>
</dbReference>
<dbReference type="InterPro" id="IPR018097">
    <property type="entry name" value="EGF_Ca-bd_CS"/>
</dbReference>
<reference evidence="5" key="1">
    <citation type="journal article" date="2023" name="G3 (Bethesda)">
        <title>Whole genome assembly and annotation of the endangered Caribbean coral Acropora cervicornis.</title>
        <authorList>
            <person name="Selwyn J.D."/>
            <person name="Vollmer S.V."/>
        </authorList>
    </citation>
    <scope>NUCLEOTIDE SEQUENCE</scope>
    <source>
        <strain evidence="5">K2</strain>
    </source>
</reference>
<dbReference type="PROSITE" id="PS01186">
    <property type="entry name" value="EGF_2"/>
    <property type="match status" value="1"/>
</dbReference>
<keyword evidence="1 2" id="KW-1015">Disulfide bond</keyword>
<comment type="caution">
    <text evidence="2">Lacks conserved residue(s) required for the propagation of feature annotation.</text>
</comment>
<evidence type="ECO:0000256" key="1">
    <source>
        <dbReference type="ARBA" id="ARBA00023157"/>
    </source>
</evidence>
<keyword evidence="6" id="KW-1185">Reference proteome</keyword>
<dbReference type="Proteomes" id="UP001249851">
    <property type="component" value="Unassembled WGS sequence"/>
</dbReference>
<evidence type="ECO:0000259" key="3">
    <source>
        <dbReference type="PROSITE" id="PS50026"/>
    </source>
</evidence>
<dbReference type="PROSITE" id="PS00022">
    <property type="entry name" value="EGF_1"/>
    <property type="match status" value="1"/>
</dbReference>
<accession>A0AAD9QH11</accession>
<dbReference type="Pfam" id="PF07645">
    <property type="entry name" value="EGF_CA"/>
    <property type="match status" value="1"/>
</dbReference>
<feature type="domain" description="EGF-like" evidence="3">
    <location>
        <begin position="106"/>
        <end position="144"/>
    </location>
</feature>
<evidence type="ECO:0000256" key="2">
    <source>
        <dbReference type="PROSITE-ProRule" id="PRU00076"/>
    </source>
</evidence>
<feature type="disulfide bond" evidence="2">
    <location>
        <begin position="115"/>
        <end position="132"/>
    </location>
</feature>
<dbReference type="PROSITE" id="PS01187">
    <property type="entry name" value="EGF_CA"/>
    <property type="match status" value="1"/>
</dbReference>
<name>A0AAD9QH11_ACRCE</name>
<dbReference type="Gene3D" id="2.10.25.10">
    <property type="entry name" value="Laminin"/>
    <property type="match status" value="2"/>
</dbReference>
<feature type="domain" description="Apple" evidence="4">
    <location>
        <begin position="22"/>
        <end position="110"/>
    </location>
</feature>
<proteinExistence type="predicted"/>
<evidence type="ECO:0000259" key="4">
    <source>
        <dbReference type="PROSITE" id="PS50948"/>
    </source>
</evidence>
<dbReference type="Pfam" id="PF00008">
    <property type="entry name" value="EGF"/>
    <property type="match status" value="1"/>
</dbReference>
<dbReference type="GO" id="GO:0005509">
    <property type="term" value="F:calcium ion binding"/>
    <property type="evidence" value="ECO:0007669"/>
    <property type="project" value="InterPro"/>
</dbReference>
<sequence length="186" mass="20765">MIKLTLFAPAVFMARQILLKECRHLDFKPELAIEGKRLLNHIINTVQVVDTENCGFLCFTEPNCVSYNLKASPTTNGYHECELNNSTSEEHENEMELDPDYVYRGVKNACVSDPCMNNGTCQTGFTEKGRRCSCPVGFNGENCENDIDECATGGNACADYEICNNTVGSYNCIPLPCIKIQQERNL</sequence>
<evidence type="ECO:0000313" key="5">
    <source>
        <dbReference type="EMBL" id="KAK2561150.1"/>
    </source>
</evidence>
<gene>
    <name evidence="5" type="ORF">P5673_016294</name>
</gene>
<dbReference type="SUPFAM" id="SSF57196">
    <property type="entry name" value="EGF/Laminin"/>
    <property type="match status" value="1"/>
</dbReference>
<keyword evidence="2" id="KW-0245">EGF-like domain</keyword>
<dbReference type="InterPro" id="IPR000742">
    <property type="entry name" value="EGF"/>
</dbReference>
<feature type="disulfide bond" evidence="2">
    <location>
        <begin position="134"/>
        <end position="143"/>
    </location>
</feature>
<protein>
    <submittedName>
        <fullName evidence="5">Protein HEG-like protein 1</fullName>
    </submittedName>
</protein>
<organism evidence="5 6">
    <name type="scientific">Acropora cervicornis</name>
    <name type="common">Staghorn coral</name>
    <dbReference type="NCBI Taxonomy" id="6130"/>
    <lineage>
        <taxon>Eukaryota</taxon>
        <taxon>Metazoa</taxon>
        <taxon>Cnidaria</taxon>
        <taxon>Anthozoa</taxon>
        <taxon>Hexacorallia</taxon>
        <taxon>Scleractinia</taxon>
        <taxon>Astrocoeniina</taxon>
        <taxon>Acroporidae</taxon>
        <taxon>Acropora</taxon>
    </lineage>
</organism>